<comment type="caution">
    <text evidence="2">The sequence shown here is derived from an EMBL/GenBank/DDBJ whole genome shotgun (WGS) entry which is preliminary data.</text>
</comment>
<name>A0A3D1JFK4_9CHLR</name>
<dbReference type="AlphaFoldDB" id="A0A3D1JFK4"/>
<evidence type="ECO:0000313" key="2">
    <source>
        <dbReference type="EMBL" id="HCE16386.1"/>
    </source>
</evidence>
<dbReference type="InterPro" id="IPR025567">
    <property type="entry name" value="DUF4332"/>
</dbReference>
<dbReference type="EMBL" id="DPBP01000003">
    <property type="protein sequence ID" value="HCE16386.1"/>
    <property type="molecule type" value="Genomic_DNA"/>
</dbReference>
<gene>
    <name evidence="2" type="ORF">DEQ80_00865</name>
</gene>
<organism evidence="2 3">
    <name type="scientific">Anaerolinea thermolimosa</name>
    <dbReference type="NCBI Taxonomy" id="229919"/>
    <lineage>
        <taxon>Bacteria</taxon>
        <taxon>Bacillati</taxon>
        <taxon>Chloroflexota</taxon>
        <taxon>Anaerolineae</taxon>
        <taxon>Anaerolineales</taxon>
        <taxon>Anaerolineaceae</taxon>
        <taxon>Anaerolinea</taxon>
    </lineage>
</organism>
<dbReference type="GO" id="GO:0000166">
    <property type="term" value="F:nucleotide binding"/>
    <property type="evidence" value="ECO:0007669"/>
    <property type="project" value="InterPro"/>
</dbReference>
<reference evidence="2 3" key="1">
    <citation type="journal article" date="2018" name="Nat. Biotechnol.">
        <title>A standardized bacterial taxonomy based on genome phylogeny substantially revises the tree of life.</title>
        <authorList>
            <person name="Parks D.H."/>
            <person name="Chuvochina M."/>
            <person name="Waite D.W."/>
            <person name="Rinke C."/>
            <person name="Skarshewski A."/>
            <person name="Chaumeil P.A."/>
            <person name="Hugenholtz P."/>
        </authorList>
    </citation>
    <scope>NUCLEOTIDE SEQUENCE [LARGE SCALE GENOMIC DNA]</scope>
    <source>
        <strain evidence="2">UBA8781</strain>
    </source>
</reference>
<dbReference type="RefSeq" id="WP_062189409.1">
    <property type="nucleotide sequence ID" value="NZ_DF967965.1"/>
</dbReference>
<dbReference type="SUPFAM" id="SSF47794">
    <property type="entry name" value="Rad51 N-terminal domain-like"/>
    <property type="match status" value="1"/>
</dbReference>
<evidence type="ECO:0000313" key="3">
    <source>
        <dbReference type="Proteomes" id="UP000264141"/>
    </source>
</evidence>
<dbReference type="Proteomes" id="UP000264141">
    <property type="component" value="Unassembled WGS sequence"/>
</dbReference>
<dbReference type="InterPro" id="IPR010995">
    <property type="entry name" value="DNA_repair_Rad51/TF_NusA_a-hlx"/>
</dbReference>
<evidence type="ECO:0000259" key="1">
    <source>
        <dbReference type="Pfam" id="PF14229"/>
    </source>
</evidence>
<protein>
    <submittedName>
        <fullName evidence="2">DUF4332 domain-containing protein</fullName>
    </submittedName>
</protein>
<accession>A0A3D1JFK4</accession>
<dbReference type="Pfam" id="PF14229">
    <property type="entry name" value="DUF4332"/>
    <property type="match status" value="1"/>
</dbReference>
<sequence length="134" mass="14668">MTAIVDIEGIGEAYATKLKAAGIGTVEALLEAGASPKGRKELAEKTGISPDLILKWVNRADLYRVRGIGQEYSDLLEAAGVDTVVELSQRNPENLYAKMVEVNEAKKLVRRMPTQAQVAEWVAEAKKLPRVITY</sequence>
<dbReference type="STRING" id="229919.GCA_001050195_00492"/>
<proteinExistence type="predicted"/>
<dbReference type="OrthoDB" id="9794786at2"/>
<dbReference type="Gene3D" id="1.10.150.20">
    <property type="entry name" value="5' to 3' exonuclease, C-terminal subdomain"/>
    <property type="match status" value="2"/>
</dbReference>
<feature type="domain" description="DUF4332" evidence="1">
    <location>
        <begin position="8"/>
        <end position="128"/>
    </location>
</feature>